<dbReference type="GO" id="GO:0022857">
    <property type="term" value="F:transmembrane transporter activity"/>
    <property type="evidence" value="ECO:0007669"/>
    <property type="project" value="TreeGrafter"/>
</dbReference>
<feature type="transmembrane region" description="Helical" evidence="7">
    <location>
        <begin position="21"/>
        <end position="42"/>
    </location>
</feature>
<sequence length="399" mass="42376">MNILENFNMAVKTLTVNKMRSLLTMLGIIIGNASVIVMVAVGEGAQQFTKQQLDSMGPNQLSVWAAQSASEVTTEATELTLADVEAIQKAPSVIKVAPQISANLQLIYQGRATKASVTGTNPSILYVRNLKVRQGRFFDSTEQKQNAQVVILGAAIASKLFSRENPLSKEIQINNINFQVIGLMQQKGAFLGINYDDAVYIPITTAADQLIARRSVKGITVDFLEVSAKDKQGVRAAAFQINNILALRHSKKKFTVSANKSLQDLVGNITAALSVFLTLIAGISLFVGGIGIMNIMLVSVTERTKEIGLRKAIGAPSNSILTQFLIEAIILSVGGGLIGTTIGVGSAMLVSIFTPLKPNVPISAIFLATSVSGGIGLLFGVAPARQAARLDPIVALRSD</sequence>
<evidence type="ECO:0000256" key="4">
    <source>
        <dbReference type="ARBA" id="ARBA00022989"/>
    </source>
</evidence>
<dbReference type="RefSeq" id="WP_127080576.1">
    <property type="nucleotide sequence ID" value="NZ_RSCL01000004.1"/>
</dbReference>
<accession>A0A3S1AS08</accession>
<dbReference type="InterPro" id="IPR050250">
    <property type="entry name" value="Macrolide_Exporter_MacB"/>
</dbReference>
<evidence type="ECO:0000256" key="3">
    <source>
        <dbReference type="ARBA" id="ARBA00022692"/>
    </source>
</evidence>
<keyword evidence="5 7" id="KW-0472">Membrane</keyword>
<dbReference type="InterPro" id="IPR003838">
    <property type="entry name" value="ABC3_permease_C"/>
</dbReference>
<keyword evidence="2" id="KW-1003">Cell membrane</keyword>
<dbReference type="AlphaFoldDB" id="A0A3S1AS08"/>
<dbReference type="Pfam" id="PF12704">
    <property type="entry name" value="MacB_PCD"/>
    <property type="match status" value="1"/>
</dbReference>
<feature type="transmembrane region" description="Helical" evidence="7">
    <location>
        <begin position="360"/>
        <end position="382"/>
    </location>
</feature>
<comment type="subcellular location">
    <subcellularLocation>
        <location evidence="1">Cell membrane</location>
        <topology evidence="1">Multi-pass membrane protein</topology>
    </subcellularLocation>
</comment>
<keyword evidence="3 7" id="KW-0812">Transmembrane</keyword>
<evidence type="ECO:0000256" key="6">
    <source>
        <dbReference type="ARBA" id="ARBA00038076"/>
    </source>
</evidence>
<reference evidence="10" key="2">
    <citation type="journal article" date="2019" name="Genome Biol. Evol.">
        <title>Day and night: Metabolic profiles and evolutionary relationships of six axenic non-marine cyanobacteria.</title>
        <authorList>
            <person name="Will S.E."/>
            <person name="Henke P."/>
            <person name="Boedeker C."/>
            <person name="Huang S."/>
            <person name="Brinkmann H."/>
            <person name="Rohde M."/>
            <person name="Jarek M."/>
            <person name="Friedl T."/>
            <person name="Seufert S."/>
            <person name="Schumacher M."/>
            <person name="Overmann J."/>
            <person name="Neumann-Schaal M."/>
            <person name="Petersen J."/>
        </authorList>
    </citation>
    <scope>NUCLEOTIDE SEQUENCE [LARGE SCALE GENOMIC DNA]</scope>
    <source>
        <strain evidence="10">PCC 7102</strain>
    </source>
</reference>
<evidence type="ECO:0000313" key="11">
    <source>
        <dbReference type="Proteomes" id="UP000271624"/>
    </source>
</evidence>
<feature type="domain" description="MacB-like periplasmic core" evidence="9">
    <location>
        <begin position="21"/>
        <end position="243"/>
    </location>
</feature>
<gene>
    <name evidence="10" type="ORF">DSM106972_019640</name>
</gene>
<dbReference type="InterPro" id="IPR025857">
    <property type="entry name" value="MacB_PCD"/>
</dbReference>
<dbReference type="OrthoDB" id="9770099at2"/>
<feature type="transmembrane region" description="Helical" evidence="7">
    <location>
        <begin position="271"/>
        <end position="300"/>
    </location>
</feature>
<dbReference type="PANTHER" id="PTHR30572">
    <property type="entry name" value="MEMBRANE COMPONENT OF TRANSPORTER-RELATED"/>
    <property type="match status" value="1"/>
</dbReference>
<evidence type="ECO:0000256" key="5">
    <source>
        <dbReference type="ARBA" id="ARBA00023136"/>
    </source>
</evidence>
<dbReference type="EMBL" id="RSCL01000004">
    <property type="protein sequence ID" value="RUT07704.1"/>
    <property type="molecule type" value="Genomic_DNA"/>
</dbReference>
<name>A0A3S1AS08_9CYAN</name>
<dbReference type="Pfam" id="PF02687">
    <property type="entry name" value="FtsX"/>
    <property type="match status" value="1"/>
</dbReference>
<proteinExistence type="inferred from homology"/>
<dbReference type="GO" id="GO:0005886">
    <property type="term" value="C:plasma membrane"/>
    <property type="evidence" value="ECO:0007669"/>
    <property type="project" value="UniProtKB-SubCell"/>
</dbReference>
<evidence type="ECO:0000256" key="1">
    <source>
        <dbReference type="ARBA" id="ARBA00004651"/>
    </source>
</evidence>
<evidence type="ECO:0000259" key="8">
    <source>
        <dbReference type="Pfam" id="PF02687"/>
    </source>
</evidence>
<reference evidence="10" key="1">
    <citation type="submission" date="2018-12" db="EMBL/GenBank/DDBJ databases">
        <authorList>
            <person name="Will S."/>
            <person name="Neumann-Schaal M."/>
            <person name="Henke P."/>
        </authorList>
    </citation>
    <scope>NUCLEOTIDE SEQUENCE</scope>
    <source>
        <strain evidence="10">PCC 7102</strain>
    </source>
</reference>
<evidence type="ECO:0000256" key="2">
    <source>
        <dbReference type="ARBA" id="ARBA00022475"/>
    </source>
</evidence>
<evidence type="ECO:0000256" key="7">
    <source>
        <dbReference type="SAM" id="Phobius"/>
    </source>
</evidence>
<feature type="transmembrane region" description="Helical" evidence="7">
    <location>
        <begin position="321"/>
        <end position="354"/>
    </location>
</feature>
<feature type="domain" description="ABC3 transporter permease C-terminal" evidence="8">
    <location>
        <begin position="279"/>
        <end position="392"/>
    </location>
</feature>
<keyword evidence="4 7" id="KW-1133">Transmembrane helix</keyword>
<evidence type="ECO:0000313" key="10">
    <source>
        <dbReference type="EMBL" id="RUT07704.1"/>
    </source>
</evidence>
<comment type="caution">
    <text evidence="10">The sequence shown here is derived from an EMBL/GenBank/DDBJ whole genome shotgun (WGS) entry which is preliminary data.</text>
</comment>
<keyword evidence="11" id="KW-1185">Reference proteome</keyword>
<dbReference type="PANTHER" id="PTHR30572:SF4">
    <property type="entry name" value="ABC TRANSPORTER PERMEASE YTRF"/>
    <property type="match status" value="1"/>
</dbReference>
<protein>
    <submittedName>
        <fullName evidence="10">ABC transporter permease</fullName>
    </submittedName>
</protein>
<comment type="similarity">
    <text evidence="6">Belongs to the ABC-4 integral membrane protein family.</text>
</comment>
<evidence type="ECO:0000259" key="9">
    <source>
        <dbReference type="Pfam" id="PF12704"/>
    </source>
</evidence>
<organism evidence="10 11">
    <name type="scientific">Dulcicalothrix desertica PCC 7102</name>
    <dbReference type="NCBI Taxonomy" id="232991"/>
    <lineage>
        <taxon>Bacteria</taxon>
        <taxon>Bacillati</taxon>
        <taxon>Cyanobacteriota</taxon>
        <taxon>Cyanophyceae</taxon>
        <taxon>Nostocales</taxon>
        <taxon>Calotrichaceae</taxon>
        <taxon>Dulcicalothrix</taxon>
    </lineage>
</organism>
<dbReference type="Proteomes" id="UP000271624">
    <property type="component" value="Unassembled WGS sequence"/>
</dbReference>